<evidence type="ECO:0000256" key="5">
    <source>
        <dbReference type="PROSITE-ProRule" id="PRU00284"/>
    </source>
</evidence>
<comment type="caution">
    <text evidence="8">The sequence shown here is derived from an EMBL/GenBank/DDBJ whole genome shotgun (WGS) entry which is preliminary data.</text>
</comment>
<evidence type="ECO:0000256" key="6">
    <source>
        <dbReference type="SAM" id="MobiDB-lite"/>
    </source>
</evidence>
<evidence type="ECO:0000256" key="3">
    <source>
        <dbReference type="ARBA" id="ARBA00022448"/>
    </source>
</evidence>
<protein>
    <submittedName>
        <fullName evidence="8">Chemotaxis protein</fullName>
    </submittedName>
</protein>
<proteinExistence type="inferred from homology"/>
<comment type="subcellular location">
    <subcellularLocation>
        <location evidence="1">Cell membrane</location>
        <topology evidence="1">Lipid-anchor</topology>
    </subcellularLocation>
</comment>
<sequence length="822" mass="91801">MLGWRKNSHKLTENTDKQGDISNMRSSGLSLLKCNQECIVTRINEKIQETGFATENLISLTQNIAENVEVQMESIEKVVNEVNNYSALAEEVCASTENSKQIAEKTMEIAEEGSKAADNSIQAMTDIKESVKAVKEVVNDLSSKAEHVNEMLTIIKDIADNTNLLSLNASIEAARAGEAGKGFAVVANEVKNLAQRSSESAHQISCTISEINCSIDKTIAAMDKSIEKVLEGNEIASNTKEVFDNIINAVGTTSNVAEEINTAVSKQTKSLETIISSTEEMNKTSEKVMEMVETTSLNTQYTKTALNVLSDVSKDLKSISTKLLGKIQVEDKNESVIKTFLSEAPLEYDPQLAFDAQSGQILYNVHGGLLLISSTGEITPGIAKSWYVEDDNLTWVFNLRRGAKFHNGREITAEDVKYSYERLLSPSLRSPNAWFLEQIEGAEEYLNGQAREVKGINVINRYRISLKLTCPYSGFLLNLGQYICCILPKEDAERGKFTGCGPYIIESIEKEKCTLTAFKDYFGGTAYVDKVIIEFEGKRAAESFINKDCDFITIDNKKQIDKLSKAQISNIEYKSVMGTYYAGFNLKSNSIFARDNEIRRAFNLGVDKKRIINEVLGGLGEEALGPMPPNMIDNGYLSDSRYNPTLAREILNRKRGLIGNAKLRVLIRDESSESTFNKITQFIINDLKNIGVECILEKVSPDKYLEPESINKSDLFLSRWLSDTGDMDNFLEPMFNPANVTDFTGYSNSKVTNMMNNAKEIINPHKRIEMYKELQKIIVKDAPWIFLYHPQVGYVSRKGIIGLRVSPLGIVRYEDIIMESVK</sequence>
<evidence type="ECO:0000259" key="7">
    <source>
        <dbReference type="PROSITE" id="PS50111"/>
    </source>
</evidence>
<gene>
    <name evidence="8" type="ORF">HBE96_07265</name>
</gene>
<dbReference type="PROSITE" id="PS01040">
    <property type="entry name" value="SBP_BACTERIAL_5"/>
    <property type="match status" value="1"/>
</dbReference>
<dbReference type="InterPro" id="IPR023765">
    <property type="entry name" value="SBP_5_CS"/>
</dbReference>
<dbReference type="SUPFAM" id="SSF53850">
    <property type="entry name" value="Periplasmic binding protein-like II"/>
    <property type="match status" value="1"/>
</dbReference>
<keyword evidence="5" id="KW-0807">Transducer</keyword>
<dbReference type="CDD" id="cd11386">
    <property type="entry name" value="MCP_signal"/>
    <property type="match status" value="1"/>
</dbReference>
<keyword evidence="4" id="KW-0732">Signal</keyword>
<comment type="similarity">
    <text evidence="2">Belongs to the bacterial solute-binding protein 5 family.</text>
</comment>
<dbReference type="InterPro" id="IPR000914">
    <property type="entry name" value="SBP_5_dom"/>
</dbReference>
<keyword evidence="3" id="KW-0813">Transport</keyword>
<dbReference type="GO" id="GO:0005886">
    <property type="term" value="C:plasma membrane"/>
    <property type="evidence" value="ECO:0007669"/>
    <property type="project" value="UniProtKB-SubCell"/>
</dbReference>
<feature type="compositionally biased region" description="Basic and acidic residues" evidence="6">
    <location>
        <begin position="10"/>
        <end position="19"/>
    </location>
</feature>
<organism evidence="8 9">
    <name type="scientific">Clostridium muellerianum</name>
    <dbReference type="NCBI Taxonomy" id="2716538"/>
    <lineage>
        <taxon>Bacteria</taxon>
        <taxon>Bacillati</taxon>
        <taxon>Bacillota</taxon>
        <taxon>Clostridia</taxon>
        <taxon>Eubacteriales</taxon>
        <taxon>Clostridiaceae</taxon>
        <taxon>Clostridium</taxon>
    </lineage>
</organism>
<dbReference type="RefSeq" id="WP_169297093.1">
    <property type="nucleotide sequence ID" value="NZ_JABBNI010000013.1"/>
</dbReference>
<dbReference type="Gene3D" id="1.10.287.950">
    <property type="entry name" value="Methyl-accepting chemotaxis protein"/>
    <property type="match status" value="1"/>
</dbReference>
<dbReference type="CDD" id="cd00995">
    <property type="entry name" value="PBP2_NikA_DppA_OppA_like"/>
    <property type="match status" value="1"/>
</dbReference>
<dbReference type="PROSITE" id="PS50111">
    <property type="entry name" value="CHEMOTAXIS_TRANSDUC_2"/>
    <property type="match status" value="1"/>
</dbReference>
<dbReference type="AlphaFoldDB" id="A0A7Y0HNC0"/>
<evidence type="ECO:0000256" key="2">
    <source>
        <dbReference type="ARBA" id="ARBA00005695"/>
    </source>
</evidence>
<dbReference type="Pfam" id="PF00496">
    <property type="entry name" value="SBP_bac_5"/>
    <property type="match status" value="1"/>
</dbReference>
<evidence type="ECO:0000256" key="4">
    <source>
        <dbReference type="ARBA" id="ARBA00022729"/>
    </source>
</evidence>
<dbReference type="PANTHER" id="PTHR30290">
    <property type="entry name" value="PERIPLASMIC BINDING COMPONENT OF ABC TRANSPORTER"/>
    <property type="match status" value="1"/>
</dbReference>
<accession>A0A7Y0HNC0</accession>
<dbReference type="Pfam" id="PF00015">
    <property type="entry name" value="MCPsignal"/>
    <property type="match status" value="1"/>
</dbReference>
<dbReference type="Gene3D" id="3.40.190.10">
    <property type="entry name" value="Periplasmic binding protein-like II"/>
    <property type="match status" value="1"/>
</dbReference>
<dbReference type="PANTHER" id="PTHR30290:SF9">
    <property type="entry name" value="OLIGOPEPTIDE-BINDING PROTEIN APPA"/>
    <property type="match status" value="1"/>
</dbReference>
<dbReference type="Gene3D" id="3.10.105.10">
    <property type="entry name" value="Dipeptide-binding Protein, Domain 3"/>
    <property type="match status" value="1"/>
</dbReference>
<dbReference type="Proteomes" id="UP000537131">
    <property type="component" value="Unassembled WGS sequence"/>
</dbReference>
<name>A0A7Y0HNC0_9CLOT</name>
<dbReference type="InterPro" id="IPR039424">
    <property type="entry name" value="SBP_5"/>
</dbReference>
<feature type="domain" description="Methyl-accepting transducer" evidence="7">
    <location>
        <begin position="46"/>
        <end position="282"/>
    </location>
</feature>
<dbReference type="SUPFAM" id="SSF58104">
    <property type="entry name" value="Methyl-accepting chemotaxis protein (MCP) signaling domain"/>
    <property type="match status" value="1"/>
</dbReference>
<evidence type="ECO:0000313" key="9">
    <source>
        <dbReference type="Proteomes" id="UP000537131"/>
    </source>
</evidence>
<dbReference type="GO" id="GO:0015833">
    <property type="term" value="P:peptide transport"/>
    <property type="evidence" value="ECO:0007669"/>
    <property type="project" value="TreeGrafter"/>
</dbReference>
<keyword evidence="9" id="KW-1185">Reference proteome</keyword>
<evidence type="ECO:0000313" key="8">
    <source>
        <dbReference type="EMBL" id="NMM62492.1"/>
    </source>
</evidence>
<dbReference type="InterPro" id="IPR004089">
    <property type="entry name" value="MCPsignal_dom"/>
</dbReference>
<evidence type="ECO:0000256" key="1">
    <source>
        <dbReference type="ARBA" id="ARBA00004193"/>
    </source>
</evidence>
<reference evidence="8 9" key="1">
    <citation type="submission" date="2020-06" db="EMBL/GenBank/DDBJ databases">
        <title>Complete Genome Sequence of Clostridium muelleri sp. nov. P21T, an Acid-Alcohol Producing Acetogen Isolated from Old Hay.</title>
        <authorList>
            <person name="Duncan K.E."/>
            <person name="Tanner R.S."/>
        </authorList>
    </citation>
    <scope>NUCLEOTIDE SEQUENCE [LARGE SCALE GENOMIC DNA]</scope>
    <source>
        <strain evidence="8 9">P21</strain>
    </source>
</reference>
<dbReference type="EMBL" id="JABBNI010000013">
    <property type="protein sequence ID" value="NMM62492.1"/>
    <property type="molecule type" value="Genomic_DNA"/>
</dbReference>
<dbReference type="GO" id="GO:0007165">
    <property type="term" value="P:signal transduction"/>
    <property type="evidence" value="ECO:0007669"/>
    <property type="project" value="UniProtKB-KW"/>
</dbReference>
<dbReference type="Gene3D" id="3.90.76.10">
    <property type="entry name" value="Dipeptide-binding Protein, Domain 1"/>
    <property type="match status" value="1"/>
</dbReference>
<dbReference type="SMART" id="SM00283">
    <property type="entry name" value="MA"/>
    <property type="match status" value="1"/>
</dbReference>
<dbReference type="GO" id="GO:1904680">
    <property type="term" value="F:peptide transmembrane transporter activity"/>
    <property type="evidence" value="ECO:0007669"/>
    <property type="project" value="TreeGrafter"/>
</dbReference>
<feature type="region of interest" description="Disordered" evidence="6">
    <location>
        <begin position="1"/>
        <end position="22"/>
    </location>
</feature>